<dbReference type="GO" id="GO:0050660">
    <property type="term" value="F:flavin adenine dinucleotide binding"/>
    <property type="evidence" value="ECO:0007669"/>
    <property type="project" value="InterPro"/>
</dbReference>
<comment type="similarity">
    <text evidence="1">Belongs to the GMC oxidoreductase family.</text>
</comment>
<dbReference type="SUPFAM" id="SSF51905">
    <property type="entry name" value="FAD/NAD(P)-binding domain"/>
    <property type="match status" value="1"/>
</dbReference>
<evidence type="ECO:0000313" key="6">
    <source>
        <dbReference type="EMBL" id="CAA9430503.1"/>
    </source>
</evidence>
<dbReference type="GO" id="GO:0016614">
    <property type="term" value="F:oxidoreductase activity, acting on CH-OH group of donors"/>
    <property type="evidence" value="ECO:0007669"/>
    <property type="project" value="InterPro"/>
</dbReference>
<dbReference type="PANTHER" id="PTHR46056:SF12">
    <property type="entry name" value="LONG-CHAIN-ALCOHOL OXIDASE"/>
    <property type="match status" value="1"/>
</dbReference>
<dbReference type="Gene3D" id="3.50.50.60">
    <property type="entry name" value="FAD/NAD(P)-binding domain"/>
    <property type="match status" value="1"/>
</dbReference>
<sequence length="156" mass="16762">MSKLPDPILEGLGRGWQVLGGLHGAVPDQLTCDVAIVGSGAGAGISAELLARAGLKVVIVEEGPLKSSSDFHQREAQAYPTLYQESAARKTKDKAITILQGRCVGGSTTVNWTSSFRTPVDTLEFWRSEFALDGFGNDELAPFFQQAEQRLSIGPW</sequence>
<organism evidence="6">
    <name type="scientific">uncultured Ramlibacter sp</name>
    <dbReference type="NCBI Taxonomy" id="260755"/>
    <lineage>
        <taxon>Bacteria</taxon>
        <taxon>Pseudomonadati</taxon>
        <taxon>Pseudomonadota</taxon>
        <taxon>Betaproteobacteria</taxon>
        <taxon>Burkholderiales</taxon>
        <taxon>Comamonadaceae</taxon>
        <taxon>Ramlibacter</taxon>
        <taxon>environmental samples</taxon>
    </lineage>
</organism>
<name>A0A6J4Q1C5_9BURK</name>
<evidence type="ECO:0000259" key="5">
    <source>
        <dbReference type="Pfam" id="PF00732"/>
    </source>
</evidence>
<dbReference type="InterPro" id="IPR036188">
    <property type="entry name" value="FAD/NAD-bd_sf"/>
</dbReference>
<evidence type="ECO:0000256" key="2">
    <source>
        <dbReference type="ARBA" id="ARBA00022630"/>
    </source>
</evidence>
<evidence type="ECO:0000256" key="3">
    <source>
        <dbReference type="ARBA" id="ARBA00022827"/>
    </source>
</evidence>
<reference evidence="6" key="1">
    <citation type="submission" date="2020-02" db="EMBL/GenBank/DDBJ databases">
        <authorList>
            <person name="Meier V. D."/>
        </authorList>
    </citation>
    <scope>NUCLEOTIDE SEQUENCE</scope>
    <source>
        <strain evidence="6">AVDCRST_MAG51</strain>
    </source>
</reference>
<keyword evidence="2" id="KW-0285">Flavoprotein</keyword>
<dbReference type="AlphaFoldDB" id="A0A6J4Q1C5"/>
<dbReference type="PANTHER" id="PTHR46056">
    <property type="entry name" value="LONG-CHAIN-ALCOHOL OXIDASE"/>
    <property type="match status" value="1"/>
</dbReference>
<protein>
    <submittedName>
        <fullName evidence="6">FIG022869: Oxidoreductase, GMC family</fullName>
    </submittedName>
</protein>
<keyword evidence="3" id="KW-0274">FAD</keyword>
<dbReference type="EMBL" id="CADCUX010000556">
    <property type="protein sequence ID" value="CAA9430503.1"/>
    <property type="molecule type" value="Genomic_DNA"/>
</dbReference>
<evidence type="ECO:0000256" key="4">
    <source>
        <dbReference type="ARBA" id="ARBA00023002"/>
    </source>
</evidence>
<evidence type="ECO:0000256" key="1">
    <source>
        <dbReference type="ARBA" id="ARBA00010790"/>
    </source>
</evidence>
<accession>A0A6J4Q1C5</accession>
<keyword evidence="4" id="KW-0560">Oxidoreductase</keyword>
<feature type="non-terminal residue" evidence="6">
    <location>
        <position position="156"/>
    </location>
</feature>
<dbReference type="Pfam" id="PF00732">
    <property type="entry name" value="GMC_oxred_N"/>
    <property type="match status" value="1"/>
</dbReference>
<dbReference type="InterPro" id="IPR000172">
    <property type="entry name" value="GMC_OxRdtase_N"/>
</dbReference>
<gene>
    <name evidence="6" type="ORF">AVDCRST_MAG51-2592</name>
</gene>
<feature type="domain" description="Glucose-methanol-choline oxidoreductase N-terminal" evidence="5">
    <location>
        <begin position="81"/>
        <end position="153"/>
    </location>
</feature>
<proteinExistence type="inferred from homology"/>